<evidence type="ECO:0000313" key="7">
    <source>
        <dbReference type="Proteomes" id="UP000321571"/>
    </source>
</evidence>
<dbReference type="GO" id="GO:0003700">
    <property type="term" value="F:DNA-binding transcription factor activity"/>
    <property type="evidence" value="ECO:0007669"/>
    <property type="project" value="InterPro"/>
</dbReference>
<dbReference type="InterPro" id="IPR036388">
    <property type="entry name" value="WH-like_DNA-bd_sf"/>
</dbReference>
<comment type="caution">
    <text evidence="6">The sequence shown here is derived from an EMBL/GenBank/DDBJ whole genome shotgun (WGS) entry which is preliminary data.</text>
</comment>
<dbReference type="OrthoDB" id="9806976at2"/>
<keyword evidence="3" id="KW-0238">DNA-binding</keyword>
<dbReference type="AlphaFoldDB" id="A0A5C8NDW7"/>
<proteinExistence type="inferred from homology"/>
<dbReference type="InterPro" id="IPR011991">
    <property type="entry name" value="ArsR-like_HTH"/>
</dbReference>
<protein>
    <submittedName>
        <fullName evidence="6">Metalloregulator ArsR/SmtB family transcription factor</fullName>
    </submittedName>
</protein>
<keyword evidence="7" id="KW-1185">Reference proteome</keyword>
<dbReference type="SMART" id="SM00418">
    <property type="entry name" value="HTH_ARSR"/>
    <property type="match status" value="1"/>
</dbReference>
<dbReference type="SUPFAM" id="SSF46785">
    <property type="entry name" value="Winged helix' DNA-binding domain"/>
    <property type="match status" value="1"/>
</dbReference>
<dbReference type="GO" id="GO:0003677">
    <property type="term" value="F:DNA binding"/>
    <property type="evidence" value="ECO:0007669"/>
    <property type="project" value="UniProtKB-KW"/>
</dbReference>
<dbReference type="Gene3D" id="1.10.10.10">
    <property type="entry name" value="Winged helix-like DNA-binding domain superfamily/Winged helix DNA-binding domain"/>
    <property type="match status" value="1"/>
</dbReference>
<gene>
    <name evidence="6" type="ORF">FHP06_15310</name>
</gene>
<dbReference type="EMBL" id="VDUX01000009">
    <property type="protein sequence ID" value="TXL56623.1"/>
    <property type="molecule type" value="Genomic_DNA"/>
</dbReference>
<evidence type="ECO:0000256" key="2">
    <source>
        <dbReference type="ARBA" id="ARBA00023015"/>
    </source>
</evidence>
<dbReference type="InterPro" id="IPR023393">
    <property type="entry name" value="START-like_dom_sf"/>
</dbReference>
<sequence length="262" mass="28441">MEQKDALAAIAEPTRMRIVELLAAAPRTVGELAQLLEARQPQTTKHVQALEAAGVVTVHRLGRRRVVALRRETVRDLAGRLAALAVASPLDSVLEQYERAVRVVEERAARGEPRGRRVRLRRTVPADVGRVWRAWTDPAVMQAWWAPEPLRVADCTMDAVVGGPVAVVLSEPDGAEHRAAGQVRAVEPGRRLTFRLDPLGPDGSPVVSLTHDLRLAPRASGTALELVLVVDDHADDADAVLAGIEVGWSQTLDRLEALLASR</sequence>
<dbReference type="Pfam" id="PF08327">
    <property type="entry name" value="AHSA1"/>
    <property type="match status" value="1"/>
</dbReference>
<dbReference type="Proteomes" id="UP000321571">
    <property type="component" value="Unassembled WGS sequence"/>
</dbReference>
<dbReference type="InterPro" id="IPR013538">
    <property type="entry name" value="ASHA1/2-like_C"/>
</dbReference>
<reference evidence="6 7" key="1">
    <citation type="submission" date="2019-06" db="EMBL/GenBank/DDBJ databases">
        <title>Aeromicrobium sp. nov., isolated from a maize field.</title>
        <authorList>
            <person name="Lin S.-Y."/>
            <person name="Tsai C.-F."/>
            <person name="Young C.-C."/>
        </authorList>
    </citation>
    <scope>NUCLEOTIDE SEQUENCE [LARGE SCALE GENOMIC DNA]</scope>
    <source>
        <strain evidence="6 7">CC-CFT486</strain>
    </source>
</reference>
<dbReference type="Gene3D" id="3.30.530.20">
    <property type="match status" value="1"/>
</dbReference>
<name>A0A5C8NDW7_9ACTN</name>
<evidence type="ECO:0000256" key="3">
    <source>
        <dbReference type="ARBA" id="ARBA00023125"/>
    </source>
</evidence>
<evidence type="ECO:0000313" key="6">
    <source>
        <dbReference type="EMBL" id="TXL56623.1"/>
    </source>
</evidence>
<evidence type="ECO:0000259" key="5">
    <source>
        <dbReference type="PROSITE" id="PS50987"/>
    </source>
</evidence>
<dbReference type="InterPro" id="IPR001845">
    <property type="entry name" value="HTH_ArsR_DNA-bd_dom"/>
</dbReference>
<dbReference type="PANTHER" id="PTHR33154">
    <property type="entry name" value="TRANSCRIPTIONAL REGULATOR, ARSR FAMILY"/>
    <property type="match status" value="1"/>
</dbReference>
<organism evidence="6 7">
    <name type="scientific">Aeromicrobium terrae</name>
    <dbReference type="NCBI Taxonomy" id="2498846"/>
    <lineage>
        <taxon>Bacteria</taxon>
        <taxon>Bacillati</taxon>
        <taxon>Actinomycetota</taxon>
        <taxon>Actinomycetes</taxon>
        <taxon>Propionibacteriales</taxon>
        <taxon>Nocardioidaceae</taxon>
        <taxon>Aeromicrobium</taxon>
    </lineage>
</organism>
<dbReference type="PROSITE" id="PS50987">
    <property type="entry name" value="HTH_ARSR_2"/>
    <property type="match status" value="1"/>
</dbReference>
<keyword evidence="2" id="KW-0805">Transcription regulation</keyword>
<dbReference type="CDD" id="cd07814">
    <property type="entry name" value="SRPBCC_CalC_Aha1-like"/>
    <property type="match status" value="1"/>
</dbReference>
<dbReference type="RefSeq" id="WP_147687687.1">
    <property type="nucleotide sequence ID" value="NZ_VDUX01000009.1"/>
</dbReference>
<dbReference type="InterPro" id="IPR036390">
    <property type="entry name" value="WH_DNA-bd_sf"/>
</dbReference>
<dbReference type="PRINTS" id="PR00778">
    <property type="entry name" value="HTHARSR"/>
</dbReference>
<comment type="similarity">
    <text evidence="1">Belongs to the AHA1 family.</text>
</comment>
<dbReference type="InterPro" id="IPR051081">
    <property type="entry name" value="HTH_MetalResp_TranReg"/>
</dbReference>
<dbReference type="Pfam" id="PF12840">
    <property type="entry name" value="HTH_20"/>
    <property type="match status" value="1"/>
</dbReference>
<dbReference type="PANTHER" id="PTHR33154:SF33">
    <property type="entry name" value="TRANSCRIPTIONAL REPRESSOR SDPR"/>
    <property type="match status" value="1"/>
</dbReference>
<dbReference type="CDD" id="cd00090">
    <property type="entry name" value="HTH_ARSR"/>
    <property type="match status" value="1"/>
</dbReference>
<keyword evidence="4" id="KW-0804">Transcription</keyword>
<dbReference type="SUPFAM" id="SSF55961">
    <property type="entry name" value="Bet v1-like"/>
    <property type="match status" value="1"/>
</dbReference>
<feature type="domain" description="HTH arsR-type" evidence="5">
    <location>
        <begin position="1"/>
        <end position="89"/>
    </location>
</feature>
<evidence type="ECO:0000256" key="1">
    <source>
        <dbReference type="ARBA" id="ARBA00006817"/>
    </source>
</evidence>
<accession>A0A5C8NDW7</accession>
<dbReference type="NCBIfam" id="NF033788">
    <property type="entry name" value="HTH_metalloreg"/>
    <property type="match status" value="1"/>
</dbReference>
<evidence type="ECO:0000256" key="4">
    <source>
        <dbReference type="ARBA" id="ARBA00023163"/>
    </source>
</evidence>